<keyword evidence="6" id="KW-0812">Transmembrane</keyword>
<dbReference type="CDD" id="cd11069">
    <property type="entry name" value="CYP_FUM15-like"/>
    <property type="match status" value="1"/>
</dbReference>
<accession>A0A9P7USM9</accession>
<dbReference type="OrthoDB" id="1470350at2759"/>
<evidence type="ECO:0000256" key="6">
    <source>
        <dbReference type="ARBA" id="ARBA00022692"/>
    </source>
</evidence>
<protein>
    <recommendedName>
        <fullName evidence="17">Cytochrome P450</fullName>
    </recommendedName>
</protein>
<evidence type="ECO:0000256" key="1">
    <source>
        <dbReference type="ARBA" id="ARBA00001971"/>
    </source>
</evidence>
<organism evidence="15 16">
    <name type="scientific">Marasmius oreades</name>
    <name type="common">fairy-ring Marasmius</name>
    <dbReference type="NCBI Taxonomy" id="181124"/>
    <lineage>
        <taxon>Eukaryota</taxon>
        <taxon>Fungi</taxon>
        <taxon>Dikarya</taxon>
        <taxon>Basidiomycota</taxon>
        <taxon>Agaricomycotina</taxon>
        <taxon>Agaricomycetes</taxon>
        <taxon>Agaricomycetidae</taxon>
        <taxon>Agaricales</taxon>
        <taxon>Marasmiineae</taxon>
        <taxon>Marasmiaceae</taxon>
        <taxon>Marasmius</taxon>
    </lineage>
</organism>
<reference evidence="15" key="1">
    <citation type="journal article" date="2021" name="Genome Biol. Evol.">
        <title>The assembled and annotated genome of the fairy-ring fungus Marasmius oreades.</title>
        <authorList>
            <person name="Hiltunen M."/>
            <person name="Ament-Velasquez S.L."/>
            <person name="Johannesson H."/>
        </authorList>
    </citation>
    <scope>NUCLEOTIDE SEQUENCE</scope>
    <source>
        <strain evidence="15">03SP1</strain>
    </source>
</reference>
<dbReference type="InterPro" id="IPR036396">
    <property type="entry name" value="Cyt_P450_sf"/>
</dbReference>
<comment type="subcellular location">
    <subcellularLocation>
        <location evidence="2">Membrane</location>
    </subcellularLocation>
</comment>
<dbReference type="PRINTS" id="PR00385">
    <property type="entry name" value="P450"/>
</dbReference>
<dbReference type="PRINTS" id="PR00463">
    <property type="entry name" value="EP450I"/>
</dbReference>
<dbReference type="GO" id="GO:0005506">
    <property type="term" value="F:iron ion binding"/>
    <property type="evidence" value="ECO:0007669"/>
    <property type="project" value="InterPro"/>
</dbReference>
<evidence type="ECO:0000256" key="11">
    <source>
        <dbReference type="ARBA" id="ARBA00023033"/>
    </source>
</evidence>
<gene>
    <name evidence="15" type="ORF">E1B28_009273</name>
</gene>
<sequence length="545" mass="61415">MFIPIALTAVLLVPLYIVLKRVFGSHPLDRIPGPKSPSWRNGHFDEIFGINGLDFHFMMAKKYGPTSSFKSVYGERQLYTFDPKAMHHILVKDQGILFEETPSFIGSLNLMFGGGILGSLGEPHRRQRKMLNPVFSIAHMRGMVPIFYEVTHKLRKTLAAKVQDGPQEIDMLSWMGRTALELIGQSGFGYSFDDLNDEEHAHPYVEAIKGMVPLFGRNQFARMYILPYISNFGTPAIRRFIARFLPWKDFQEGKGMADYMWALSKEIYEEKKNAANRLGKELSGKDILSVLVAENEKASEEDRLGDDEVIAQMSTLIFAAMDTTSNALSRILSLLATHPEVQAKLREELNDAFQDGDIPYDQLVSLPYLDAIARETLRVYPPLHRLLRTTLKDAILPLSNPVTCTDGTVVNEIALPRNTDIFISLVNSNRNKALWGDDADEWKPERWLSPLPKDVVDAKIPGVYSHLMTFNAGGRSCIGFKFSQLEMKVVLALLIQNFEFSDAGKEIFWRSTGIASPVVVGSELGDLARHHPRMPLMVKLVEKDI</sequence>
<keyword evidence="10 13" id="KW-0408">Iron</keyword>
<dbReference type="Pfam" id="PF00067">
    <property type="entry name" value="p450"/>
    <property type="match status" value="1"/>
</dbReference>
<keyword evidence="16" id="KW-1185">Reference proteome</keyword>
<feature type="binding site" description="axial binding residue" evidence="13">
    <location>
        <position position="477"/>
    </location>
    <ligand>
        <name>heme</name>
        <dbReference type="ChEBI" id="CHEBI:30413"/>
    </ligand>
    <ligandPart>
        <name>Fe</name>
        <dbReference type="ChEBI" id="CHEBI:18248"/>
    </ligandPart>
</feature>
<comment type="cofactor">
    <cofactor evidence="1 13">
        <name>heme</name>
        <dbReference type="ChEBI" id="CHEBI:30413"/>
    </cofactor>
</comment>
<keyword evidence="9 14" id="KW-0560">Oxidoreductase</keyword>
<dbReference type="GO" id="GO:0004497">
    <property type="term" value="F:monooxygenase activity"/>
    <property type="evidence" value="ECO:0007669"/>
    <property type="project" value="UniProtKB-KW"/>
</dbReference>
<evidence type="ECO:0000256" key="14">
    <source>
        <dbReference type="RuleBase" id="RU000461"/>
    </source>
</evidence>
<dbReference type="PROSITE" id="PS00086">
    <property type="entry name" value="CYTOCHROME_P450"/>
    <property type="match status" value="1"/>
</dbReference>
<dbReference type="GeneID" id="66078349"/>
<keyword evidence="11 14" id="KW-0503">Monooxygenase</keyword>
<dbReference type="GO" id="GO:0016020">
    <property type="term" value="C:membrane"/>
    <property type="evidence" value="ECO:0007669"/>
    <property type="project" value="UniProtKB-SubCell"/>
</dbReference>
<dbReference type="RefSeq" id="XP_043009442.1">
    <property type="nucleotide sequence ID" value="XM_043154152.1"/>
</dbReference>
<dbReference type="GO" id="GO:0016705">
    <property type="term" value="F:oxidoreductase activity, acting on paired donors, with incorporation or reduction of molecular oxygen"/>
    <property type="evidence" value="ECO:0007669"/>
    <property type="project" value="InterPro"/>
</dbReference>
<comment type="caution">
    <text evidence="15">The sequence shown here is derived from an EMBL/GenBank/DDBJ whole genome shotgun (WGS) entry which is preliminary data.</text>
</comment>
<dbReference type="InterPro" id="IPR002401">
    <property type="entry name" value="Cyt_P450_E_grp-I"/>
</dbReference>
<dbReference type="GO" id="GO:0020037">
    <property type="term" value="F:heme binding"/>
    <property type="evidence" value="ECO:0007669"/>
    <property type="project" value="InterPro"/>
</dbReference>
<evidence type="ECO:0000256" key="13">
    <source>
        <dbReference type="PIRSR" id="PIRSR602401-1"/>
    </source>
</evidence>
<evidence type="ECO:0000256" key="4">
    <source>
        <dbReference type="ARBA" id="ARBA00010617"/>
    </source>
</evidence>
<keyword evidence="8" id="KW-1133">Transmembrane helix</keyword>
<evidence type="ECO:0000313" key="15">
    <source>
        <dbReference type="EMBL" id="KAG7092972.1"/>
    </source>
</evidence>
<dbReference type="Gene3D" id="1.10.630.10">
    <property type="entry name" value="Cytochrome P450"/>
    <property type="match status" value="1"/>
</dbReference>
<evidence type="ECO:0000256" key="9">
    <source>
        <dbReference type="ARBA" id="ARBA00023002"/>
    </source>
</evidence>
<evidence type="ECO:0008006" key="17">
    <source>
        <dbReference type="Google" id="ProtNLM"/>
    </source>
</evidence>
<evidence type="ECO:0000256" key="3">
    <source>
        <dbReference type="ARBA" id="ARBA00004721"/>
    </source>
</evidence>
<dbReference type="Proteomes" id="UP001049176">
    <property type="component" value="Chromosome 5"/>
</dbReference>
<keyword evidence="12" id="KW-0472">Membrane</keyword>
<comment type="similarity">
    <text evidence="4 14">Belongs to the cytochrome P450 family.</text>
</comment>
<evidence type="ECO:0000256" key="5">
    <source>
        <dbReference type="ARBA" id="ARBA00022617"/>
    </source>
</evidence>
<evidence type="ECO:0000313" key="16">
    <source>
        <dbReference type="Proteomes" id="UP001049176"/>
    </source>
</evidence>
<proteinExistence type="inferred from homology"/>
<dbReference type="SUPFAM" id="SSF48264">
    <property type="entry name" value="Cytochrome P450"/>
    <property type="match status" value="1"/>
</dbReference>
<name>A0A9P7USM9_9AGAR</name>
<dbReference type="InterPro" id="IPR050121">
    <property type="entry name" value="Cytochrome_P450_monoxygenase"/>
</dbReference>
<dbReference type="InterPro" id="IPR017972">
    <property type="entry name" value="Cyt_P450_CS"/>
</dbReference>
<keyword evidence="5 13" id="KW-0349">Heme</keyword>
<dbReference type="AlphaFoldDB" id="A0A9P7USM9"/>
<evidence type="ECO:0000256" key="2">
    <source>
        <dbReference type="ARBA" id="ARBA00004370"/>
    </source>
</evidence>
<dbReference type="PANTHER" id="PTHR24305">
    <property type="entry name" value="CYTOCHROME P450"/>
    <property type="match status" value="1"/>
</dbReference>
<dbReference type="InterPro" id="IPR001128">
    <property type="entry name" value="Cyt_P450"/>
</dbReference>
<dbReference type="EMBL" id="CM032185">
    <property type="protein sequence ID" value="KAG7092972.1"/>
    <property type="molecule type" value="Genomic_DNA"/>
</dbReference>
<dbReference type="PANTHER" id="PTHR24305:SF166">
    <property type="entry name" value="CYTOCHROME P450 12A4, MITOCHONDRIAL-RELATED"/>
    <property type="match status" value="1"/>
</dbReference>
<keyword evidence="7 13" id="KW-0479">Metal-binding</keyword>
<dbReference type="KEGG" id="more:E1B28_009273"/>
<evidence type="ECO:0000256" key="10">
    <source>
        <dbReference type="ARBA" id="ARBA00023004"/>
    </source>
</evidence>
<evidence type="ECO:0000256" key="8">
    <source>
        <dbReference type="ARBA" id="ARBA00022989"/>
    </source>
</evidence>
<evidence type="ECO:0000256" key="12">
    <source>
        <dbReference type="ARBA" id="ARBA00023136"/>
    </source>
</evidence>
<comment type="pathway">
    <text evidence="3">Secondary metabolite biosynthesis; terpenoid biosynthesis.</text>
</comment>
<evidence type="ECO:0000256" key="7">
    <source>
        <dbReference type="ARBA" id="ARBA00022723"/>
    </source>
</evidence>